<evidence type="ECO:0000313" key="3">
    <source>
        <dbReference type="Proteomes" id="UP000007266"/>
    </source>
</evidence>
<dbReference type="AlphaFoldDB" id="D6W9M3"/>
<dbReference type="PANTHER" id="PTHR21398">
    <property type="entry name" value="AGAP007094-PA"/>
    <property type="match status" value="1"/>
</dbReference>
<evidence type="ECO:0000256" key="1">
    <source>
        <dbReference type="SAM" id="SignalP"/>
    </source>
</evidence>
<dbReference type="HOGENOM" id="CLU_053597_4_0_1"/>
<protein>
    <submittedName>
        <fullName evidence="2">Uncharacterized protein</fullName>
    </submittedName>
</protein>
<feature type="chain" id="PRO_5003089080" evidence="1">
    <location>
        <begin position="20"/>
        <end position="192"/>
    </location>
</feature>
<dbReference type="InterPro" id="IPR006631">
    <property type="entry name" value="DM4_12"/>
</dbReference>
<accession>D6W9M3</accession>
<dbReference type="SMART" id="SM00718">
    <property type="entry name" value="DM4_12"/>
    <property type="match status" value="1"/>
</dbReference>
<reference evidence="2 3" key="1">
    <citation type="journal article" date="2008" name="Nature">
        <title>The genome of the model beetle and pest Tribolium castaneum.</title>
        <authorList>
            <consortium name="Tribolium Genome Sequencing Consortium"/>
            <person name="Richards S."/>
            <person name="Gibbs R.A."/>
            <person name="Weinstock G.M."/>
            <person name="Brown S.J."/>
            <person name="Denell R."/>
            <person name="Beeman R.W."/>
            <person name="Gibbs R."/>
            <person name="Beeman R.W."/>
            <person name="Brown S.J."/>
            <person name="Bucher G."/>
            <person name="Friedrich M."/>
            <person name="Grimmelikhuijzen C.J."/>
            <person name="Klingler M."/>
            <person name="Lorenzen M."/>
            <person name="Richards S."/>
            <person name="Roth S."/>
            <person name="Schroder R."/>
            <person name="Tautz D."/>
            <person name="Zdobnov E.M."/>
            <person name="Muzny D."/>
            <person name="Gibbs R.A."/>
            <person name="Weinstock G.M."/>
            <person name="Attaway T."/>
            <person name="Bell S."/>
            <person name="Buhay C.J."/>
            <person name="Chandrabose M.N."/>
            <person name="Chavez D."/>
            <person name="Clerk-Blankenburg K.P."/>
            <person name="Cree A."/>
            <person name="Dao M."/>
            <person name="Davis C."/>
            <person name="Chacko J."/>
            <person name="Dinh H."/>
            <person name="Dugan-Rocha S."/>
            <person name="Fowler G."/>
            <person name="Garner T.T."/>
            <person name="Garnes J."/>
            <person name="Gnirke A."/>
            <person name="Hawes A."/>
            <person name="Hernandez J."/>
            <person name="Hines S."/>
            <person name="Holder M."/>
            <person name="Hume J."/>
            <person name="Jhangiani S.N."/>
            <person name="Joshi V."/>
            <person name="Khan Z.M."/>
            <person name="Jackson L."/>
            <person name="Kovar C."/>
            <person name="Kowis A."/>
            <person name="Lee S."/>
            <person name="Lewis L.R."/>
            <person name="Margolis J."/>
            <person name="Morgan M."/>
            <person name="Nazareth L.V."/>
            <person name="Nguyen N."/>
            <person name="Okwuonu G."/>
            <person name="Parker D."/>
            <person name="Richards S."/>
            <person name="Ruiz S.J."/>
            <person name="Santibanez J."/>
            <person name="Savard J."/>
            <person name="Scherer S.E."/>
            <person name="Schneider B."/>
            <person name="Sodergren E."/>
            <person name="Tautz D."/>
            <person name="Vattahil S."/>
            <person name="Villasana D."/>
            <person name="White C.S."/>
            <person name="Wright R."/>
            <person name="Park Y."/>
            <person name="Beeman R.W."/>
            <person name="Lord J."/>
            <person name="Oppert B."/>
            <person name="Lorenzen M."/>
            <person name="Brown S."/>
            <person name="Wang L."/>
            <person name="Savard J."/>
            <person name="Tautz D."/>
            <person name="Richards S."/>
            <person name="Weinstock G."/>
            <person name="Gibbs R.A."/>
            <person name="Liu Y."/>
            <person name="Worley K."/>
            <person name="Weinstock G."/>
            <person name="Elsik C.G."/>
            <person name="Reese J.T."/>
            <person name="Elhaik E."/>
            <person name="Landan G."/>
            <person name="Graur D."/>
            <person name="Arensburger P."/>
            <person name="Atkinson P."/>
            <person name="Beeman R.W."/>
            <person name="Beidler J."/>
            <person name="Brown S.J."/>
            <person name="Demuth J.P."/>
            <person name="Drury D.W."/>
            <person name="Du Y.Z."/>
            <person name="Fujiwara H."/>
            <person name="Lorenzen M."/>
            <person name="Maselli V."/>
            <person name="Osanai M."/>
            <person name="Park Y."/>
            <person name="Robertson H.M."/>
            <person name="Tu Z."/>
            <person name="Wang J.J."/>
            <person name="Wang S."/>
            <person name="Richards S."/>
            <person name="Song H."/>
            <person name="Zhang L."/>
            <person name="Sodergren E."/>
            <person name="Werner D."/>
            <person name="Stanke M."/>
            <person name="Morgenstern B."/>
            <person name="Solovyev V."/>
            <person name="Kosarev P."/>
            <person name="Brown G."/>
            <person name="Chen H.C."/>
            <person name="Ermolaeva O."/>
            <person name="Hlavina W."/>
            <person name="Kapustin Y."/>
            <person name="Kiryutin B."/>
            <person name="Kitts P."/>
            <person name="Maglott D."/>
            <person name="Pruitt K."/>
            <person name="Sapojnikov V."/>
            <person name="Souvorov A."/>
            <person name="Mackey A.J."/>
            <person name="Waterhouse R.M."/>
            <person name="Wyder S."/>
            <person name="Zdobnov E.M."/>
            <person name="Zdobnov E.M."/>
            <person name="Wyder S."/>
            <person name="Kriventseva E.V."/>
            <person name="Kadowaki T."/>
            <person name="Bork P."/>
            <person name="Aranda M."/>
            <person name="Bao R."/>
            <person name="Beermann A."/>
            <person name="Berns N."/>
            <person name="Bolognesi R."/>
            <person name="Bonneton F."/>
            <person name="Bopp D."/>
            <person name="Brown S.J."/>
            <person name="Bucher G."/>
            <person name="Butts T."/>
            <person name="Chaumot A."/>
            <person name="Denell R.E."/>
            <person name="Ferrier D.E."/>
            <person name="Friedrich M."/>
            <person name="Gordon C.M."/>
            <person name="Jindra M."/>
            <person name="Klingler M."/>
            <person name="Lan Q."/>
            <person name="Lattorff H.M."/>
            <person name="Laudet V."/>
            <person name="von Levetsow C."/>
            <person name="Liu Z."/>
            <person name="Lutz R."/>
            <person name="Lynch J.A."/>
            <person name="da Fonseca R.N."/>
            <person name="Posnien N."/>
            <person name="Reuter R."/>
            <person name="Roth S."/>
            <person name="Savard J."/>
            <person name="Schinko J.B."/>
            <person name="Schmitt C."/>
            <person name="Schoppmeier M."/>
            <person name="Schroder R."/>
            <person name="Shippy T.D."/>
            <person name="Simonnet F."/>
            <person name="Marques-Souza H."/>
            <person name="Tautz D."/>
            <person name="Tomoyasu Y."/>
            <person name="Trauner J."/>
            <person name="Van der Zee M."/>
            <person name="Vervoort M."/>
            <person name="Wittkopp N."/>
            <person name="Wimmer E.A."/>
            <person name="Yang X."/>
            <person name="Jones A.K."/>
            <person name="Sattelle D.B."/>
            <person name="Ebert P.R."/>
            <person name="Nelson D."/>
            <person name="Scott J.G."/>
            <person name="Beeman R.W."/>
            <person name="Muthukrishnan S."/>
            <person name="Kramer K.J."/>
            <person name="Arakane Y."/>
            <person name="Beeman R.W."/>
            <person name="Zhu Q."/>
            <person name="Hogenkamp D."/>
            <person name="Dixit R."/>
            <person name="Oppert B."/>
            <person name="Jiang H."/>
            <person name="Zou Z."/>
            <person name="Marshall J."/>
            <person name="Elpidina E."/>
            <person name="Vinokurov K."/>
            <person name="Oppert C."/>
            <person name="Zou Z."/>
            <person name="Evans J."/>
            <person name="Lu Z."/>
            <person name="Zhao P."/>
            <person name="Sumathipala N."/>
            <person name="Altincicek B."/>
            <person name="Vilcinskas A."/>
            <person name="Williams M."/>
            <person name="Hultmark D."/>
            <person name="Hetru C."/>
            <person name="Jiang H."/>
            <person name="Grimmelikhuijzen C.J."/>
            <person name="Hauser F."/>
            <person name="Cazzamali G."/>
            <person name="Williamson M."/>
            <person name="Park Y."/>
            <person name="Li B."/>
            <person name="Tanaka Y."/>
            <person name="Predel R."/>
            <person name="Neupert S."/>
            <person name="Schachtner J."/>
            <person name="Verleyen P."/>
            <person name="Raible F."/>
            <person name="Bork P."/>
            <person name="Friedrich M."/>
            <person name="Walden K.K."/>
            <person name="Robertson H.M."/>
            <person name="Angeli S."/>
            <person name="Foret S."/>
            <person name="Bucher G."/>
            <person name="Schuetz S."/>
            <person name="Maleszka R."/>
            <person name="Wimmer E.A."/>
            <person name="Beeman R.W."/>
            <person name="Lorenzen M."/>
            <person name="Tomoyasu Y."/>
            <person name="Miller S.C."/>
            <person name="Grossmann D."/>
            <person name="Bucher G."/>
        </authorList>
    </citation>
    <scope>NUCLEOTIDE SEQUENCE [LARGE SCALE GENOMIC DNA]</scope>
    <source>
        <strain evidence="2 3">Georgia GA2</strain>
    </source>
</reference>
<dbReference type="Proteomes" id="UP000007266">
    <property type="component" value="Linkage group 2"/>
</dbReference>
<proteinExistence type="predicted"/>
<name>D6W9M3_TRICA</name>
<dbReference type="PANTHER" id="PTHR21398:SF21">
    <property type="entry name" value="AGAP004005-PA"/>
    <property type="match status" value="1"/>
</dbReference>
<sequence length="192" mass="21781">MIKCKTLFLAFFLSLAANGQDSLSREKRTLIWPQGGSKLLAIFGIGIPVDLKTETVIVGMVIKANYRYPTNLTELRQPFVTFQRKKRGASRWDLYALLTQALEMRGFGGKSCLLRTICEVARTPLEKNFGLFAELIHTFFTPTATNERVSHHRDNEYYAAQVLGEKGLNCGRIFKECDTNLADLFTVPDYFN</sequence>
<dbReference type="PhylomeDB" id="D6W9M3"/>
<keyword evidence="3" id="KW-1185">Reference proteome</keyword>
<reference evidence="2 3" key="2">
    <citation type="journal article" date="2010" name="Nucleic Acids Res.">
        <title>BeetleBase in 2010: revisions to provide comprehensive genomic information for Tribolium castaneum.</title>
        <authorList>
            <person name="Kim H.S."/>
            <person name="Murphy T."/>
            <person name="Xia J."/>
            <person name="Caragea D."/>
            <person name="Park Y."/>
            <person name="Beeman R.W."/>
            <person name="Lorenzen M.D."/>
            <person name="Butcher S."/>
            <person name="Manak J.R."/>
            <person name="Brown S.J."/>
        </authorList>
    </citation>
    <scope>GENOME REANNOTATION</scope>
    <source>
        <strain evidence="2 3">Georgia GA2</strain>
    </source>
</reference>
<dbReference type="OMA" id="HECQNSI"/>
<dbReference type="EMBL" id="KQ971312">
    <property type="protein sequence ID" value="EEZ98130.1"/>
    <property type="molecule type" value="Genomic_DNA"/>
</dbReference>
<keyword evidence="1" id="KW-0732">Signal</keyword>
<feature type="signal peptide" evidence="1">
    <location>
        <begin position="1"/>
        <end position="19"/>
    </location>
</feature>
<dbReference type="Pfam" id="PF07841">
    <property type="entry name" value="DM4_12"/>
    <property type="match status" value="1"/>
</dbReference>
<gene>
    <name evidence="2" type="primary">AUGUSTUS-3.0.2_00555</name>
    <name evidence="2" type="ORF">TcasGA2_TC000555</name>
</gene>
<organism evidence="2 3">
    <name type="scientific">Tribolium castaneum</name>
    <name type="common">Red flour beetle</name>
    <dbReference type="NCBI Taxonomy" id="7070"/>
    <lineage>
        <taxon>Eukaryota</taxon>
        <taxon>Metazoa</taxon>
        <taxon>Ecdysozoa</taxon>
        <taxon>Arthropoda</taxon>
        <taxon>Hexapoda</taxon>
        <taxon>Insecta</taxon>
        <taxon>Pterygota</taxon>
        <taxon>Neoptera</taxon>
        <taxon>Endopterygota</taxon>
        <taxon>Coleoptera</taxon>
        <taxon>Polyphaga</taxon>
        <taxon>Cucujiformia</taxon>
        <taxon>Tenebrionidae</taxon>
        <taxon>Tenebrionidae incertae sedis</taxon>
        <taxon>Tribolium</taxon>
    </lineage>
</organism>
<dbReference type="eggNOG" id="ENOG502S4YR">
    <property type="taxonomic scope" value="Eukaryota"/>
</dbReference>
<evidence type="ECO:0000313" key="2">
    <source>
        <dbReference type="EMBL" id="EEZ98130.1"/>
    </source>
</evidence>